<gene>
    <name evidence="1" type="ORF">PHMEG_00012413</name>
</gene>
<evidence type="ECO:0008006" key="3">
    <source>
        <dbReference type="Google" id="ProtNLM"/>
    </source>
</evidence>
<sequence length="174" mass="19592">MLQMTIALLAESCLRGTAVPSIYMVMYDVMNAISQCPERRIGAPTESRQNTFQLADGFTEISKDNILTVYVGCIDGWVCEVRASSADEVPDRYGVSVQAICDSLWRFTGYCFDSPGKMGYSIAFNKWKLSNVIMVLLAGLYIIRDNAYLLSNSLLVLFNNLKIKSKAHYDYNFF</sequence>
<proteinExistence type="predicted"/>
<protein>
    <recommendedName>
        <fullName evidence="3">DDE Tnp4 domain-containing protein</fullName>
    </recommendedName>
</protein>
<dbReference type="EMBL" id="NBNE01001403">
    <property type="protein sequence ID" value="OWZ14142.1"/>
    <property type="molecule type" value="Genomic_DNA"/>
</dbReference>
<dbReference type="AlphaFoldDB" id="A0A225W980"/>
<name>A0A225W980_9STRA</name>
<dbReference type="Proteomes" id="UP000198211">
    <property type="component" value="Unassembled WGS sequence"/>
</dbReference>
<organism evidence="1 2">
    <name type="scientific">Phytophthora megakarya</name>
    <dbReference type="NCBI Taxonomy" id="4795"/>
    <lineage>
        <taxon>Eukaryota</taxon>
        <taxon>Sar</taxon>
        <taxon>Stramenopiles</taxon>
        <taxon>Oomycota</taxon>
        <taxon>Peronosporomycetes</taxon>
        <taxon>Peronosporales</taxon>
        <taxon>Peronosporaceae</taxon>
        <taxon>Phytophthora</taxon>
    </lineage>
</organism>
<evidence type="ECO:0000313" key="1">
    <source>
        <dbReference type="EMBL" id="OWZ14142.1"/>
    </source>
</evidence>
<dbReference type="OrthoDB" id="109201at2759"/>
<comment type="caution">
    <text evidence="1">The sequence shown here is derived from an EMBL/GenBank/DDBJ whole genome shotgun (WGS) entry which is preliminary data.</text>
</comment>
<evidence type="ECO:0000313" key="2">
    <source>
        <dbReference type="Proteomes" id="UP000198211"/>
    </source>
</evidence>
<keyword evidence="2" id="KW-1185">Reference proteome</keyword>
<reference evidence="2" key="1">
    <citation type="submission" date="2017-03" db="EMBL/GenBank/DDBJ databases">
        <title>Phytopthora megakarya and P. palmivora, two closely related causual agents of cacao black pod achieved similar genome size and gene model numbers by different mechanisms.</title>
        <authorList>
            <person name="Ali S."/>
            <person name="Shao J."/>
            <person name="Larry D.J."/>
            <person name="Kronmiller B."/>
            <person name="Shen D."/>
            <person name="Strem M.D."/>
            <person name="Melnick R.L."/>
            <person name="Guiltinan M.J."/>
            <person name="Tyler B.M."/>
            <person name="Meinhardt L.W."/>
            <person name="Bailey B.A."/>
        </authorList>
    </citation>
    <scope>NUCLEOTIDE SEQUENCE [LARGE SCALE GENOMIC DNA]</scope>
    <source>
        <strain evidence="2">zdho120</strain>
    </source>
</reference>
<accession>A0A225W980</accession>